<organism evidence="4 5">
    <name type="scientific">Candidatus Clostridium stratigraminis</name>
    <dbReference type="NCBI Taxonomy" id="3381661"/>
    <lineage>
        <taxon>Bacteria</taxon>
        <taxon>Bacillati</taxon>
        <taxon>Bacillota</taxon>
        <taxon>Clostridia</taxon>
        <taxon>Eubacteriales</taxon>
        <taxon>Clostridiaceae</taxon>
        <taxon>Clostridium</taxon>
    </lineage>
</organism>
<proteinExistence type="predicted"/>
<dbReference type="Pfam" id="PF01527">
    <property type="entry name" value="HTH_Tnp_1"/>
    <property type="match status" value="1"/>
</dbReference>
<gene>
    <name evidence="4" type="ORF">ACJDUG_17715</name>
</gene>
<dbReference type="InterPro" id="IPR050900">
    <property type="entry name" value="Transposase_IS3/IS150/IS904"/>
</dbReference>
<dbReference type="Pfam" id="PF00665">
    <property type="entry name" value="rve"/>
    <property type="match status" value="1"/>
</dbReference>
<keyword evidence="2" id="KW-0175">Coiled coil</keyword>
<dbReference type="Gene3D" id="3.30.420.10">
    <property type="entry name" value="Ribonuclease H-like superfamily/Ribonuclease H"/>
    <property type="match status" value="1"/>
</dbReference>
<evidence type="ECO:0000313" key="5">
    <source>
        <dbReference type="Proteomes" id="UP001623591"/>
    </source>
</evidence>
<dbReference type="InterPro" id="IPR036397">
    <property type="entry name" value="RNaseH_sf"/>
</dbReference>
<dbReference type="Proteomes" id="UP001623591">
    <property type="component" value="Unassembled WGS sequence"/>
</dbReference>
<name>A0ABW8T896_9CLOT</name>
<dbReference type="EMBL" id="JBJHZZ010000044">
    <property type="protein sequence ID" value="MFL0248779.1"/>
    <property type="molecule type" value="Genomic_DNA"/>
</dbReference>
<dbReference type="SUPFAM" id="SSF53098">
    <property type="entry name" value="Ribonuclease H-like"/>
    <property type="match status" value="1"/>
</dbReference>
<dbReference type="PANTHER" id="PTHR46889">
    <property type="entry name" value="TRANSPOSASE INSF FOR INSERTION SEQUENCE IS3B-RELATED"/>
    <property type="match status" value="1"/>
</dbReference>
<dbReference type="InterPro" id="IPR001584">
    <property type="entry name" value="Integrase_cat-core"/>
</dbReference>
<reference evidence="4 5" key="1">
    <citation type="submission" date="2024-11" db="EMBL/GenBank/DDBJ databases">
        <authorList>
            <person name="Heng Y.C."/>
            <person name="Lim A.C.H."/>
            <person name="Lee J.K.Y."/>
            <person name="Kittelmann S."/>
        </authorList>
    </citation>
    <scope>NUCLEOTIDE SEQUENCE [LARGE SCALE GENOMIC DNA]</scope>
    <source>
        <strain evidence="4 5">WILCCON 0185</strain>
    </source>
</reference>
<dbReference type="InterPro" id="IPR012337">
    <property type="entry name" value="RNaseH-like_sf"/>
</dbReference>
<dbReference type="InterPro" id="IPR048020">
    <property type="entry name" value="Transpos_IS3"/>
</dbReference>
<dbReference type="InterPro" id="IPR002514">
    <property type="entry name" value="Transposase_8"/>
</dbReference>
<dbReference type="SUPFAM" id="SSF46689">
    <property type="entry name" value="Homeodomain-like"/>
    <property type="match status" value="1"/>
</dbReference>
<evidence type="ECO:0000256" key="2">
    <source>
        <dbReference type="SAM" id="Coils"/>
    </source>
</evidence>
<dbReference type="Pfam" id="PF13333">
    <property type="entry name" value="rve_2"/>
    <property type="match status" value="1"/>
</dbReference>
<dbReference type="PANTHER" id="PTHR46889:SF7">
    <property type="entry name" value="TRANSPOSASE FOR INSERTION SEQUENCE ELEMENT IS904"/>
    <property type="match status" value="1"/>
</dbReference>
<dbReference type="Pfam" id="PF13276">
    <property type="entry name" value="HTH_21"/>
    <property type="match status" value="1"/>
</dbReference>
<dbReference type="NCBIfam" id="NF033516">
    <property type="entry name" value="transpos_IS3"/>
    <property type="match status" value="1"/>
</dbReference>
<evidence type="ECO:0000313" key="4">
    <source>
        <dbReference type="EMBL" id="MFL0248779.1"/>
    </source>
</evidence>
<sequence length="381" mass="44460">MPRGQNQYKDEFKNTIVELYKSGKSLADLSSEYGISKSTIMGWLKKAKTVAVDKDKEITSAEYQAMLKKMARLEEENEIFKKSHGHIRKEISSIFKFINDNEKKHDIKLMCEVLKVSRSSFYKYLHKIESKRSIENKMYEQEILKIYKDSKSRYGAPKIHKVLKEELGHAISLKRVQRLMRKLNIKSIIIKKFRPHPSKNKVEARENVLKRDFSTTTINEKWVTDITYIYTLKDKWCYLASVLDLHTKKIIGYAFSRTMDTELALKAVENAYSAQNPQNTIILHSDLGSQYTSSNFEEYLSKLNIVHSFSAKGCPYDNACIESFHASLKKEEVNLATYYNFDAARLAIFEYIESWYNRKRLHSSIGYMTPQQLEDALRKTA</sequence>
<accession>A0ABW8T896</accession>
<dbReference type="Gene3D" id="1.10.10.60">
    <property type="entry name" value="Homeodomain-like"/>
    <property type="match status" value="1"/>
</dbReference>
<evidence type="ECO:0000259" key="3">
    <source>
        <dbReference type="PROSITE" id="PS50994"/>
    </source>
</evidence>
<feature type="domain" description="Integrase catalytic" evidence="3">
    <location>
        <begin position="213"/>
        <end position="378"/>
    </location>
</feature>
<protein>
    <submittedName>
        <fullName evidence="4">IS3 family transposase</fullName>
    </submittedName>
</protein>
<feature type="coiled-coil region" evidence="2">
    <location>
        <begin position="56"/>
        <end position="83"/>
    </location>
</feature>
<comment type="function">
    <text evidence="1">Involved in the transposition of the insertion sequence.</text>
</comment>
<evidence type="ECO:0000256" key="1">
    <source>
        <dbReference type="ARBA" id="ARBA00002286"/>
    </source>
</evidence>
<dbReference type="InterPro" id="IPR009057">
    <property type="entry name" value="Homeodomain-like_sf"/>
</dbReference>
<dbReference type="PROSITE" id="PS50994">
    <property type="entry name" value="INTEGRASE"/>
    <property type="match status" value="1"/>
</dbReference>
<dbReference type="InterPro" id="IPR025948">
    <property type="entry name" value="HTH-like_dom"/>
</dbReference>
<dbReference type="RefSeq" id="WP_406771204.1">
    <property type="nucleotide sequence ID" value="NZ_JBJHZZ010000044.1"/>
</dbReference>
<keyword evidence="5" id="KW-1185">Reference proteome</keyword>
<comment type="caution">
    <text evidence="4">The sequence shown here is derived from an EMBL/GenBank/DDBJ whole genome shotgun (WGS) entry which is preliminary data.</text>
</comment>